<name>A0A285NGT5_9AQUI</name>
<dbReference type="PANTHER" id="PTHR33969:SF2">
    <property type="entry name" value="SEGREGATION AND CONDENSATION PROTEIN A"/>
    <property type="match status" value="1"/>
</dbReference>
<protein>
    <recommendedName>
        <fullName evidence="1">Segregation and condensation protein A</fullName>
    </recommendedName>
</protein>
<dbReference type="AlphaFoldDB" id="A0A285NGT5"/>
<accession>A0A285NGT5</accession>
<dbReference type="InterPro" id="IPR003768">
    <property type="entry name" value="ScpA"/>
</dbReference>
<evidence type="ECO:0000256" key="1">
    <source>
        <dbReference type="ARBA" id="ARBA00044777"/>
    </source>
</evidence>
<dbReference type="RefSeq" id="WP_097000545.1">
    <property type="nucleotide sequence ID" value="NZ_OBEI01000005.1"/>
</dbReference>
<dbReference type="Gene3D" id="6.10.250.2410">
    <property type="match status" value="1"/>
</dbReference>
<dbReference type="Proteomes" id="UP000219036">
    <property type="component" value="Unassembled WGS sequence"/>
</dbReference>
<evidence type="ECO:0000313" key="3">
    <source>
        <dbReference type="Proteomes" id="UP000219036"/>
    </source>
</evidence>
<dbReference type="OrthoDB" id="13189at2"/>
<dbReference type="PANTHER" id="PTHR33969">
    <property type="entry name" value="SEGREGATION AND CONDENSATION PROTEIN A"/>
    <property type="match status" value="1"/>
</dbReference>
<dbReference type="InterPro" id="IPR023093">
    <property type="entry name" value="ScpA-like_C"/>
</dbReference>
<proteinExistence type="predicted"/>
<dbReference type="Gene3D" id="1.10.10.580">
    <property type="entry name" value="Structural maintenance of chromosome 1. Chain E"/>
    <property type="match status" value="1"/>
</dbReference>
<sequence length="209" mass="24487">MFDEKVEKHPFDIVLKLIINGEIDPWNVDIVELADKYLQEIKNMYLPDLRLASKALAAAALLLKMKADALQIGEDKEDEEKASRKRVFGIKRFYTIDEIAHVLKKYIAPVIEFKPKRKYTRRKPYTRKKKKLEIPLFHATLEETIEALEKEFEALEGFISLSELNHPNKTQAFVALLFLNYEGVINIYQEEEFGEIYIEKNQQKLKKIA</sequence>
<reference evidence="3" key="1">
    <citation type="submission" date="2017-09" db="EMBL/GenBank/DDBJ databases">
        <authorList>
            <person name="Varghese N."/>
            <person name="Submissions S."/>
        </authorList>
    </citation>
    <scope>NUCLEOTIDE SEQUENCE [LARGE SCALE GENOMIC DNA]</scope>
    <source>
        <strain evidence="3">DSM 15103</strain>
    </source>
</reference>
<dbReference type="Pfam" id="PF02616">
    <property type="entry name" value="SMC_ScpA"/>
    <property type="match status" value="1"/>
</dbReference>
<organism evidence="2 3">
    <name type="scientific">Persephonella hydrogeniphila</name>
    <dbReference type="NCBI Taxonomy" id="198703"/>
    <lineage>
        <taxon>Bacteria</taxon>
        <taxon>Pseudomonadati</taxon>
        <taxon>Aquificota</taxon>
        <taxon>Aquificia</taxon>
        <taxon>Aquificales</taxon>
        <taxon>Hydrogenothermaceae</taxon>
        <taxon>Persephonella</taxon>
    </lineage>
</organism>
<keyword evidence="3" id="KW-1185">Reference proteome</keyword>
<evidence type="ECO:0000313" key="2">
    <source>
        <dbReference type="EMBL" id="SNZ08665.1"/>
    </source>
</evidence>
<dbReference type="EMBL" id="OBEI01000005">
    <property type="protein sequence ID" value="SNZ08665.1"/>
    <property type="molecule type" value="Genomic_DNA"/>
</dbReference>
<gene>
    <name evidence="2" type="ORF">SAMN06265182_1378</name>
</gene>